<keyword evidence="3" id="KW-0063">Aspartyl esterase</keyword>
<proteinExistence type="inferred from homology"/>
<reference evidence="6 7" key="1">
    <citation type="submission" date="2018-09" db="EMBL/GenBank/DDBJ databases">
        <title>Genome sequencing of strain 6GH32-13.</title>
        <authorList>
            <person name="Weon H.-Y."/>
            <person name="Heo J."/>
            <person name="Kwon S.-W."/>
        </authorList>
    </citation>
    <scope>NUCLEOTIDE SEQUENCE [LARGE SCALE GENOMIC DNA]</scope>
    <source>
        <strain evidence="6 7">5GH32-13</strain>
    </source>
</reference>
<feature type="transmembrane region" description="Helical" evidence="4">
    <location>
        <begin position="21"/>
        <end position="42"/>
    </location>
</feature>
<dbReference type="KEGG" id="pseg:D3H65_17435"/>
<dbReference type="RefSeq" id="WP_119051530.1">
    <property type="nucleotide sequence ID" value="NZ_CP032157.1"/>
</dbReference>
<dbReference type="InterPro" id="IPR011050">
    <property type="entry name" value="Pectin_lyase_fold/virulence"/>
</dbReference>
<keyword evidence="4" id="KW-1133">Transmembrane helix</keyword>
<dbReference type="PANTHER" id="PTHR31321:SF57">
    <property type="entry name" value="PECTINESTERASE 53-RELATED"/>
    <property type="match status" value="1"/>
</dbReference>
<feature type="domain" description="Pectinesterase catalytic" evidence="5">
    <location>
        <begin position="49"/>
        <end position="156"/>
    </location>
</feature>
<evidence type="ECO:0000256" key="2">
    <source>
        <dbReference type="ARBA" id="ARBA00022801"/>
    </source>
</evidence>
<comment type="similarity">
    <text evidence="1">Belongs to the pectinesterase family.</text>
</comment>
<dbReference type="SUPFAM" id="SSF51126">
    <property type="entry name" value="Pectin lyase-like"/>
    <property type="match status" value="1"/>
</dbReference>
<protein>
    <submittedName>
        <fullName evidence="6">Pectinesterase</fullName>
    </submittedName>
</protein>
<dbReference type="PANTHER" id="PTHR31321">
    <property type="entry name" value="ACYL-COA THIOESTER HYDROLASE YBHC-RELATED"/>
    <property type="match status" value="1"/>
</dbReference>
<dbReference type="EMBL" id="CP032157">
    <property type="protein sequence ID" value="AXY75649.1"/>
    <property type="molecule type" value="Genomic_DNA"/>
</dbReference>
<evidence type="ECO:0000313" key="6">
    <source>
        <dbReference type="EMBL" id="AXY75649.1"/>
    </source>
</evidence>
<dbReference type="Gene3D" id="2.160.20.10">
    <property type="entry name" value="Single-stranded right-handed beta-helix, Pectin lyase-like"/>
    <property type="match status" value="1"/>
</dbReference>
<dbReference type="Proteomes" id="UP000263900">
    <property type="component" value="Chromosome"/>
</dbReference>
<keyword evidence="4" id="KW-0472">Membrane</keyword>
<dbReference type="GO" id="GO:0030599">
    <property type="term" value="F:pectinesterase activity"/>
    <property type="evidence" value="ECO:0007669"/>
    <property type="project" value="InterPro"/>
</dbReference>
<dbReference type="GO" id="GO:0045490">
    <property type="term" value="P:pectin catabolic process"/>
    <property type="evidence" value="ECO:0007669"/>
    <property type="project" value="TreeGrafter"/>
</dbReference>
<evidence type="ECO:0000259" key="5">
    <source>
        <dbReference type="Pfam" id="PF01095"/>
    </source>
</evidence>
<name>A0A3B7MQQ5_9BACT</name>
<evidence type="ECO:0000313" key="7">
    <source>
        <dbReference type="Proteomes" id="UP000263900"/>
    </source>
</evidence>
<keyword evidence="2" id="KW-0378">Hydrolase</keyword>
<sequence length="358" mass="40644">MKKCEVIRRATRKITDTPSHAGYLVWCSLYILVLLIISPALFAQTSQPIIVSPDGKGHFKTIQSAINSLPAEAARPRIIHIKRGVYNEKVYIEKHNIIFEGEGMDVTIITASIARDAWRCLHNDDWGVATLNIDGNDVTLKNLTVTNSYGFDWKQDTLIACPIDTIHRQKKIGKGSHQMAVRTMNATRFQAIACHFKAWGGDTMSPWNIENGLFYFKDCVMEGGVDLYCPRGWAYAENCRFKAHGGDAAIWHDGSRMADAKTVLYNCSFEGYDGFRLGRYHRDAQFFLVNCSFAQNMADKPIYRVATSNSIQWGERIYYYNCHRQGGNDFAWYANNLPEGIIAKNINAAWVFGDRWKL</sequence>
<accession>A0A3B7MQQ5</accession>
<evidence type="ECO:0000256" key="4">
    <source>
        <dbReference type="SAM" id="Phobius"/>
    </source>
</evidence>
<gene>
    <name evidence="6" type="ORF">D3H65_17435</name>
</gene>
<dbReference type="Pfam" id="PF01095">
    <property type="entry name" value="Pectinesterase"/>
    <property type="match status" value="1"/>
</dbReference>
<dbReference type="AlphaFoldDB" id="A0A3B7MQQ5"/>
<keyword evidence="4" id="KW-0812">Transmembrane</keyword>
<dbReference type="GO" id="GO:0042545">
    <property type="term" value="P:cell wall modification"/>
    <property type="evidence" value="ECO:0007669"/>
    <property type="project" value="InterPro"/>
</dbReference>
<organism evidence="6 7">
    <name type="scientific">Paraflavitalea soli</name>
    <dbReference type="NCBI Taxonomy" id="2315862"/>
    <lineage>
        <taxon>Bacteria</taxon>
        <taxon>Pseudomonadati</taxon>
        <taxon>Bacteroidota</taxon>
        <taxon>Chitinophagia</taxon>
        <taxon>Chitinophagales</taxon>
        <taxon>Chitinophagaceae</taxon>
        <taxon>Paraflavitalea</taxon>
    </lineage>
</organism>
<evidence type="ECO:0000256" key="1">
    <source>
        <dbReference type="ARBA" id="ARBA00008891"/>
    </source>
</evidence>
<evidence type="ECO:0000256" key="3">
    <source>
        <dbReference type="ARBA" id="ARBA00023085"/>
    </source>
</evidence>
<dbReference type="InterPro" id="IPR000070">
    <property type="entry name" value="Pectinesterase_cat"/>
</dbReference>
<dbReference type="InterPro" id="IPR012334">
    <property type="entry name" value="Pectin_lyas_fold"/>
</dbReference>
<keyword evidence="7" id="KW-1185">Reference proteome</keyword>
<dbReference type="OrthoDB" id="9804686at2"/>